<dbReference type="EMBL" id="HE573025">
    <property type="protein sequence ID" value="CCC50929.1"/>
    <property type="molecule type" value="Genomic_DNA"/>
</dbReference>
<name>G0U3S0_TRYVY</name>
<evidence type="ECO:0000256" key="2">
    <source>
        <dbReference type="SAM" id="MobiDB-lite"/>
    </source>
</evidence>
<evidence type="ECO:0000256" key="1">
    <source>
        <dbReference type="SAM" id="Coils"/>
    </source>
</evidence>
<accession>G0U3S0</accession>
<dbReference type="OMA" id="FTRAMFP"/>
<keyword evidence="1" id="KW-0175">Coiled coil</keyword>
<organism evidence="3">
    <name type="scientific">Trypanosoma vivax (strain Y486)</name>
    <dbReference type="NCBI Taxonomy" id="1055687"/>
    <lineage>
        <taxon>Eukaryota</taxon>
        <taxon>Discoba</taxon>
        <taxon>Euglenozoa</taxon>
        <taxon>Kinetoplastea</taxon>
        <taxon>Metakinetoplastina</taxon>
        <taxon>Trypanosomatida</taxon>
        <taxon>Trypanosomatidae</taxon>
        <taxon>Trypanosoma</taxon>
        <taxon>Duttonella</taxon>
    </lineage>
</organism>
<feature type="region of interest" description="Disordered" evidence="2">
    <location>
        <begin position="296"/>
        <end position="421"/>
    </location>
</feature>
<dbReference type="AlphaFoldDB" id="G0U3S0"/>
<dbReference type="VEuPathDB" id="TriTrypDB:TvY486_0907500"/>
<feature type="compositionally biased region" description="Low complexity" evidence="2">
    <location>
        <begin position="355"/>
        <end position="373"/>
    </location>
</feature>
<protein>
    <submittedName>
        <fullName evidence="3">Uncharacterized protein</fullName>
    </submittedName>
</protein>
<feature type="compositionally biased region" description="Low complexity" evidence="2">
    <location>
        <begin position="383"/>
        <end position="392"/>
    </location>
</feature>
<reference evidence="3" key="1">
    <citation type="journal article" date="2012" name="Proc. Natl. Acad. Sci. U.S.A.">
        <title>Antigenic diversity is generated by distinct evolutionary mechanisms in African trypanosome species.</title>
        <authorList>
            <person name="Jackson A.P."/>
            <person name="Berry A."/>
            <person name="Aslett M."/>
            <person name="Allison H.C."/>
            <person name="Burton P."/>
            <person name="Vavrova-Anderson J."/>
            <person name="Brown R."/>
            <person name="Browne H."/>
            <person name="Corton N."/>
            <person name="Hauser H."/>
            <person name="Gamble J."/>
            <person name="Gilderthorp R."/>
            <person name="Marcello L."/>
            <person name="McQuillan J."/>
            <person name="Otto T.D."/>
            <person name="Quail M.A."/>
            <person name="Sanders M.J."/>
            <person name="van Tonder A."/>
            <person name="Ginger M.L."/>
            <person name="Field M.C."/>
            <person name="Barry J.D."/>
            <person name="Hertz-Fowler C."/>
            <person name="Berriman M."/>
        </authorList>
    </citation>
    <scope>NUCLEOTIDE SEQUENCE</scope>
    <source>
        <strain evidence="3">Y486</strain>
    </source>
</reference>
<feature type="compositionally biased region" description="Basic and acidic residues" evidence="2">
    <location>
        <begin position="405"/>
        <end position="421"/>
    </location>
</feature>
<sequence>MLATVEPQAMECCVHSPCGRYLVRYRSDSQSIALDVRPKPAASDPSPTVRYVAVLHESHIGDITEAAGVRKDFAAFADMTYNAMIGRSPCVKFFIETCGEMRRRVASEVTQCQQGVPSTFLTIANSSQSSQNSQGNSSLPESTGKQRFFTLDYDVDFTRAMFPVPLTEETFLTRDLPGSVVPQERTVMPSCIPAGAAGSPCAKLSCSGNVNEEQFDRAIAVLQAENEKLKRENVALKLLCRDKMLEMQKLCDDFQKHVEKAHEVERLQKKLTLLRTQLVHVEEERDEALVRLKIEKQRSERSASSLNGSRSNRSTRHRSRFDTPPTSCIHASPQAALYDSPRARHVKINRESRSTTRNRSGSSEGLSPSLLRPWGKKRGSGAGSRSSSCSSCERLYRSPTANSLQRERRSPNCEARRAVFR</sequence>
<proteinExistence type="predicted"/>
<evidence type="ECO:0000313" key="3">
    <source>
        <dbReference type="EMBL" id="CCC50929.1"/>
    </source>
</evidence>
<gene>
    <name evidence="3" type="ORF">TVY486_0907500</name>
</gene>
<feature type="coiled-coil region" evidence="1">
    <location>
        <begin position="212"/>
        <end position="239"/>
    </location>
</feature>